<name>A0A923SI24_9BACT</name>
<dbReference type="Proteomes" id="UP000603640">
    <property type="component" value="Unassembled WGS sequence"/>
</dbReference>
<organism evidence="1 2">
    <name type="scientific">Pontibacter cellulosilyticus</name>
    <dbReference type="NCBI Taxonomy" id="1720253"/>
    <lineage>
        <taxon>Bacteria</taxon>
        <taxon>Pseudomonadati</taxon>
        <taxon>Bacteroidota</taxon>
        <taxon>Cytophagia</taxon>
        <taxon>Cytophagales</taxon>
        <taxon>Hymenobacteraceae</taxon>
        <taxon>Pontibacter</taxon>
    </lineage>
</organism>
<evidence type="ECO:0000313" key="1">
    <source>
        <dbReference type="EMBL" id="MBC5992303.1"/>
    </source>
</evidence>
<proteinExistence type="predicted"/>
<reference evidence="1" key="1">
    <citation type="submission" date="2020-08" db="EMBL/GenBank/DDBJ databases">
        <title>Pontibacter sp. SD6 16S ribosomal RNA gene Genome sequencing and assembly.</title>
        <authorList>
            <person name="Kang M."/>
        </authorList>
    </citation>
    <scope>NUCLEOTIDE SEQUENCE</scope>
    <source>
        <strain evidence="1">SD6</strain>
    </source>
</reference>
<comment type="caution">
    <text evidence="1">The sequence shown here is derived from an EMBL/GenBank/DDBJ whole genome shotgun (WGS) entry which is preliminary data.</text>
</comment>
<sequence length="60" mass="6747">MYIIFLMIAVSITVAALFLGAFLWAVRSGQYDDDYTPAVRMLFDNESSSKAKQVPKEKKA</sequence>
<dbReference type="EMBL" id="JACRVF010000001">
    <property type="protein sequence ID" value="MBC5992303.1"/>
    <property type="molecule type" value="Genomic_DNA"/>
</dbReference>
<dbReference type="PANTHER" id="PTHR41532:SF1">
    <property type="entry name" value="FIXS PROTEIN"/>
    <property type="match status" value="1"/>
</dbReference>
<dbReference type="Pfam" id="PF03597">
    <property type="entry name" value="FixS"/>
    <property type="match status" value="1"/>
</dbReference>
<evidence type="ECO:0000313" key="2">
    <source>
        <dbReference type="Proteomes" id="UP000603640"/>
    </source>
</evidence>
<accession>A0A923SI24</accession>
<dbReference type="InterPro" id="IPR004714">
    <property type="entry name" value="Cyt_oxidase_maturation_cbb3"/>
</dbReference>
<dbReference type="RefSeq" id="WP_187066252.1">
    <property type="nucleotide sequence ID" value="NZ_JACRVF010000001.1"/>
</dbReference>
<dbReference type="AlphaFoldDB" id="A0A923SI24"/>
<protein>
    <submittedName>
        <fullName evidence="1">Cbb3-type cytochrome oxidase assembly protein CcoS</fullName>
    </submittedName>
</protein>
<keyword evidence="2" id="KW-1185">Reference proteome</keyword>
<dbReference type="PANTHER" id="PTHR41532">
    <property type="entry name" value="FIXS PROTEIN"/>
    <property type="match status" value="1"/>
</dbReference>
<dbReference type="NCBIfam" id="TIGR00847">
    <property type="entry name" value="ccoS"/>
    <property type="match status" value="1"/>
</dbReference>
<gene>
    <name evidence="1" type="primary">ccoS</name>
    <name evidence="1" type="ORF">H8S84_05575</name>
</gene>